<feature type="transmembrane region" description="Helical" evidence="7">
    <location>
        <begin position="238"/>
        <end position="261"/>
    </location>
</feature>
<comment type="caution">
    <text evidence="9">The sequence shown here is derived from an EMBL/GenBank/DDBJ whole genome shotgun (WGS) entry which is preliminary data.</text>
</comment>
<evidence type="ECO:0000256" key="1">
    <source>
        <dbReference type="ARBA" id="ARBA00004141"/>
    </source>
</evidence>
<dbReference type="Pfam" id="PF20684">
    <property type="entry name" value="Fung_rhodopsin"/>
    <property type="match status" value="1"/>
</dbReference>
<comment type="similarity">
    <text evidence="5">Belongs to the SAT4 family.</text>
</comment>
<feature type="region of interest" description="Disordered" evidence="6">
    <location>
        <begin position="275"/>
        <end position="326"/>
    </location>
</feature>
<feature type="transmembrane region" description="Helical" evidence="7">
    <location>
        <begin position="205"/>
        <end position="232"/>
    </location>
</feature>
<feature type="domain" description="Rhodopsin" evidence="8">
    <location>
        <begin position="33"/>
        <end position="264"/>
    </location>
</feature>
<feature type="transmembrane region" description="Helical" evidence="7">
    <location>
        <begin position="165"/>
        <end position="193"/>
    </location>
</feature>
<dbReference type="OrthoDB" id="444631at2759"/>
<feature type="transmembrane region" description="Helical" evidence="7">
    <location>
        <begin position="50"/>
        <end position="70"/>
    </location>
</feature>
<accession>A0A9N9U889</accession>
<feature type="transmembrane region" description="Helical" evidence="7">
    <location>
        <begin position="15"/>
        <end position="38"/>
    </location>
</feature>
<dbReference type="AlphaFoldDB" id="A0A9N9U889"/>
<dbReference type="InterPro" id="IPR049326">
    <property type="entry name" value="Rhodopsin_dom_fungi"/>
</dbReference>
<dbReference type="PANTHER" id="PTHR33048">
    <property type="entry name" value="PTH11-LIKE INTEGRAL MEMBRANE PROTEIN (AFU_ORTHOLOGUE AFUA_5G11245)"/>
    <property type="match status" value="1"/>
</dbReference>
<evidence type="ECO:0000313" key="10">
    <source>
        <dbReference type="Proteomes" id="UP000754883"/>
    </source>
</evidence>
<evidence type="ECO:0000256" key="6">
    <source>
        <dbReference type="SAM" id="MobiDB-lite"/>
    </source>
</evidence>
<gene>
    <name evidence="9" type="ORF">CBYS24578_00009584</name>
</gene>
<keyword evidence="3 7" id="KW-1133">Transmembrane helix</keyword>
<protein>
    <recommendedName>
        <fullName evidence="8">Rhodopsin domain-containing protein</fullName>
    </recommendedName>
</protein>
<evidence type="ECO:0000256" key="2">
    <source>
        <dbReference type="ARBA" id="ARBA00022692"/>
    </source>
</evidence>
<evidence type="ECO:0000256" key="4">
    <source>
        <dbReference type="ARBA" id="ARBA00023136"/>
    </source>
</evidence>
<dbReference type="Proteomes" id="UP000754883">
    <property type="component" value="Unassembled WGS sequence"/>
</dbReference>
<reference evidence="9 10" key="2">
    <citation type="submission" date="2021-10" db="EMBL/GenBank/DDBJ databases">
        <authorList>
            <person name="Piombo E."/>
        </authorList>
    </citation>
    <scope>NUCLEOTIDE SEQUENCE [LARGE SCALE GENOMIC DNA]</scope>
</reference>
<evidence type="ECO:0000313" key="9">
    <source>
        <dbReference type="EMBL" id="CAG9982015.1"/>
    </source>
</evidence>
<keyword evidence="10" id="KW-1185">Reference proteome</keyword>
<dbReference type="EMBL" id="CABFNO020001328">
    <property type="protein sequence ID" value="CAG9982015.1"/>
    <property type="molecule type" value="Genomic_DNA"/>
</dbReference>
<dbReference type="GO" id="GO:0016020">
    <property type="term" value="C:membrane"/>
    <property type="evidence" value="ECO:0007669"/>
    <property type="project" value="UniProtKB-SubCell"/>
</dbReference>
<name>A0A9N9U889_9HYPO</name>
<keyword evidence="2 7" id="KW-0812">Transmembrane</keyword>
<sequence length="326" mass="35409">MSATSPSPAVTHTTFTGVGISLTALAGIAVALRCFVNYRTSYHKLAADDYLAVVGLCFSIITYGINDHFLNLISVPPQSIDLIALQKLSVAVIIFVQGTLWFSKAPIVFLYLKLFGVNRWLRYISWVTLVISGMVYTGGLIYTLVHCPVNPSKATFPEYQKCATANTLAGVISGCISVTVDAILFFLPIPVIIRLNLKLSQKIGLSLTFFSAILGIAASAISLYYKLIAYLYGNGTEFIVPILCFTLEALVAIMVGCAPGLRSFWIVFISKTSTSGKSKQSSYDYRHGSSKNSSNRQRALGFEGSYEHINPEGENSGIQLQTLPGK</sequence>
<feature type="transmembrane region" description="Helical" evidence="7">
    <location>
        <begin position="124"/>
        <end position="145"/>
    </location>
</feature>
<comment type="subcellular location">
    <subcellularLocation>
        <location evidence="1">Membrane</location>
        <topology evidence="1">Multi-pass membrane protein</topology>
    </subcellularLocation>
</comment>
<dbReference type="PANTHER" id="PTHR33048:SF146">
    <property type="entry name" value="INTEGRAL MEMBRANE PROTEIN"/>
    <property type="match status" value="1"/>
</dbReference>
<evidence type="ECO:0000259" key="8">
    <source>
        <dbReference type="Pfam" id="PF20684"/>
    </source>
</evidence>
<dbReference type="InterPro" id="IPR052337">
    <property type="entry name" value="SAT4-like"/>
</dbReference>
<reference evidence="10" key="1">
    <citation type="submission" date="2019-06" db="EMBL/GenBank/DDBJ databases">
        <authorList>
            <person name="Broberg M."/>
        </authorList>
    </citation>
    <scope>NUCLEOTIDE SEQUENCE [LARGE SCALE GENOMIC DNA]</scope>
</reference>
<evidence type="ECO:0000256" key="3">
    <source>
        <dbReference type="ARBA" id="ARBA00022989"/>
    </source>
</evidence>
<evidence type="ECO:0000256" key="7">
    <source>
        <dbReference type="SAM" id="Phobius"/>
    </source>
</evidence>
<keyword evidence="4 7" id="KW-0472">Membrane</keyword>
<proteinExistence type="inferred from homology"/>
<organism evidence="9 10">
    <name type="scientific">Clonostachys byssicola</name>
    <dbReference type="NCBI Taxonomy" id="160290"/>
    <lineage>
        <taxon>Eukaryota</taxon>
        <taxon>Fungi</taxon>
        <taxon>Dikarya</taxon>
        <taxon>Ascomycota</taxon>
        <taxon>Pezizomycotina</taxon>
        <taxon>Sordariomycetes</taxon>
        <taxon>Hypocreomycetidae</taxon>
        <taxon>Hypocreales</taxon>
        <taxon>Bionectriaceae</taxon>
        <taxon>Clonostachys</taxon>
    </lineage>
</organism>
<evidence type="ECO:0000256" key="5">
    <source>
        <dbReference type="ARBA" id="ARBA00038359"/>
    </source>
</evidence>
<feature type="transmembrane region" description="Helical" evidence="7">
    <location>
        <begin position="90"/>
        <end position="112"/>
    </location>
</feature>
<feature type="compositionally biased region" description="Polar residues" evidence="6">
    <location>
        <begin position="316"/>
        <end position="326"/>
    </location>
</feature>